<dbReference type="SUPFAM" id="SSF46785">
    <property type="entry name" value="Winged helix' DNA-binding domain"/>
    <property type="match status" value="1"/>
</dbReference>
<dbReference type="InterPro" id="IPR036388">
    <property type="entry name" value="WH-like_DNA-bd_sf"/>
</dbReference>
<evidence type="ECO:0000256" key="3">
    <source>
        <dbReference type="ARBA" id="ARBA00023163"/>
    </source>
</evidence>
<keyword evidence="3" id="KW-0804">Transcription</keyword>
<dbReference type="SMART" id="SM00418">
    <property type="entry name" value="HTH_ARSR"/>
    <property type="match status" value="1"/>
</dbReference>
<dbReference type="CDD" id="cd00090">
    <property type="entry name" value="HTH_ARSR"/>
    <property type="match status" value="1"/>
</dbReference>
<gene>
    <name evidence="6" type="ORF">GCM10008959_34300</name>
</gene>
<dbReference type="Proteomes" id="UP000634308">
    <property type="component" value="Unassembled WGS sequence"/>
</dbReference>
<dbReference type="EMBL" id="BMQM01000030">
    <property type="protein sequence ID" value="GGR69404.1"/>
    <property type="molecule type" value="Genomic_DNA"/>
</dbReference>
<name>A0ABQ2RWK2_9DEIO</name>
<evidence type="ECO:0000256" key="4">
    <source>
        <dbReference type="SAM" id="MobiDB-lite"/>
    </source>
</evidence>
<dbReference type="Pfam" id="PF01022">
    <property type="entry name" value="HTH_5"/>
    <property type="match status" value="1"/>
</dbReference>
<proteinExistence type="predicted"/>
<evidence type="ECO:0000256" key="2">
    <source>
        <dbReference type="ARBA" id="ARBA00023125"/>
    </source>
</evidence>
<keyword evidence="7" id="KW-1185">Reference proteome</keyword>
<protein>
    <recommendedName>
        <fullName evidence="5">HTH arsR-type domain-containing protein</fullName>
    </recommendedName>
</protein>
<dbReference type="PANTHER" id="PTHR33154:SF18">
    <property type="entry name" value="ARSENICAL RESISTANCE OPERON REPRESSOR"/>
    <property type="match status" value="1"/>
</dbReference>
<feature type="domain" description="HTH arsR-type" evidence="5">
    <location>
        <begin position="1"/>
        <end position="95"/>
    </location>
</feature>
<evidence type="ECO:0000256" key="1">
    <source>
        <dbReference type="ARBA" id="ARBA00023015"/>
    </source>
</evidence>
<dbReference type="RefSeq" id="WP_189066209.1">
    <property type="nucleotide sequence ID" value="NZ_BMQM01000030.1"/>
</dbReference>
<dbReference type="InterPro" id="IPR011991">
    <property type="entry name" value="ArsR-like_HTH"/>
</dbReference>
<dbReference type="InterPro" id="IPR001845">
    <property type="entry name" value="HTH_ArsR_DNA-bd_dom"/>
</dbReference>
<dbReference type="PRINTS" id="PR00778">
    <property type="entry name" value="HTHARSR"/>
</dbReference>
<comment type="caution">
    <text evidence="6">The sequence shown here is derived from an EMBL/GenBank/DDBJ whole genome shotgun (WGS) entry which is preliminary data.</text>
</comment>
<keyword evidence="2" id="KW-0238">DNA-binding</keyword>
<dbReference type="PROSITE" id="PS50987">
    <property type="entry name" value="HTH_ARSR_2"/>
    <property type="match status" value="1"/>
</dbReference>
<dbReference type="NCBIfam" id="NF033788">
    <property type="entry name" value="HTH_metalloreg"/>
    <property type="match status" value="1"/>
</dbReference>
<evidence type="ECO:0000313" key="6">
    <source>
        <dbReference type="EMBL" id="GGR69404.1"/>
    </source>
</evidence>
<sequence>MTRPPPTGVLDQLRALSHELRFEIIRHLAQGERCVCDLETLLDLPQSRISYHLGILRDTQLVTAEQRGKNMYYTLQLAPVFALGGNLLTELFPQTPGGPSPAQTHQKKSVC</sequence>
<dbReference type="PANTHER" id="PTHR33154">
    <property type="entry name" value="TRANSCRIPTIONAL REGULATOR, ARSR FAMILY"/>
    <property type="match status" value="1"/>
</dbReference>
<keyword evidence="1" id="KW-0805">Transcription regulation</keyword>
<organism evidence="6 7">
    <name type="scientific">Deinococcus seoulensis</name>
    <dbReference type="NCBI Taxonomy" id="1837379"/>
    <lineage>
        <taxon>Bacteria</taxon>
        <taxon>Thermotogati</taxon>
        <taxon>Deinococcota</taxon>
        <taxon>Deinococci</taxon>
        <taxon>Deinococcales</taxon>
        <taxon>Deinococcaceae</taxon>
        <taxon>Deinococcus</taxon>
    </lineage>
</organism>
<dbReference type="InterPro" id="IPR051081">
    <property type="entry name" value="HTH_MetalResp_TranReg"/>
</dbReference>
<feature type="region of interest" description="Disordered" evidence="4">
    <location>
        <begin position="92"/>
        <end position="111"/>
    </location>
</feature>
<evidence type="ECO:0000259" key="5">
    <source>
        <dbReference type="PROSITE" id="PS50987"/>
    </source>
</evidence>
<dbReference type="Gene3D" id="1.10.10.10">
    <property type="entry name" value="Winged helix-like DNA-binding domain superfamily/Winged helix DNA-binding domain"/>
    <property type="match status" value="1"/>
</dbReference>
<accession>A0ABQ2RWK2</accession>
<dbReference type="InterPro" id="IPR036390">
    <property type="entry name" value="WH_DNA-bd_sf"/>
</dbReference>
<evidence type="ECO:0000313" key="7">
    <source>
        <dbReference type="Proteomes" id="UP000634308"/>
    </source>
</evidence>
<reference evidence="7" key="1">
    <citation type="journal article" date="2019" name="Int. J. Syst. Evol. Microbiol.">
        <title>The Global Catalogue of Microorganisms (GCM) 10K type strain sequencing project: providing services to taxonomists for standard genome sequencing and annotation.</title>
        <authorList>
            <consortium name="The Broad Institute Genomics Platform"/>
            <consortium name="The Broad Institute Genome Sequencing Center for Infectious Disease"/>
            <person name="Wu L."/>
            <person name="Ma J."/>
        </authorList>
    </citation>
    <scope>NUCLEOTIDE SEQUENCE [LARGE SCALE GENOMIC DNA]</scope>
    <source>
        <strain evidence="7">JCM 31404</strain>
    </source>
</reference>